<protein>
    <submittedName>
        <fullName evidence="1">Uncharacterized protein</fullName>
    </submittedName>
</protein>
<evidence type="ECO:0000313" key="2">
    <source>
        <dbReference type="Proteomes" id="UP001060215"/>
    </source>
</evidence>
<keyword evidence="2" id="KW-1185">Reference proteome</keyword>
<dbReference type="Proteomes" id="UP001060215">
    <property type="component" value="Chromosome 6"/>
</dbReference>
<comment type="caution">
    <text evidence="1">The sequence shown here is derived from an EMBL/GenBank/DDBJ whole genome shotgun (WGS) entry which is preliminary data.</text>
</comment>
<accession>A0ACC0IGT4</accession>
<sequence length="83" mass="8877">MGQYFQNPNHSWAASDSVSFDGELEYRNALVPSPFRGTIQFDIGGHRVTCLPPTVGAEDVDGLTTDSVSMVDGDTKSNVVTIG</sequence>
<name>A0ACC0IGT4_9ERIC</name>
<evidence type="ECO:0000313" key="1">
    <source>
        <dbReference type="EMBL" id="KAI8024102.1"/>
    </source>
</evidence>
<reference evidence="1 2" key="1">
    <citation type="journal article" date="2022" name="Plant J.">
        <title>Chromosome-level genome of Camellia lanceoleosa provides a valuable resource for understanding genome evolution and self-incompatibility.</title>
        <authorList>
            <person name="Gong W."/>
            <person name="Xiao S."/>
            <person name="Wang L."/>
            <person name="Liao Z."/>
            <person name="Chang Y."/>
            <person name="Mo W."/>
            <person name="Hu G."/>
            <person name="Li W."/>
            <person name="Zhao G."/>
            <person name="Zhu H."/>
            <person name="Hu X."/>
            <person name="Ji K."/>
            <person name="Xiang X."/>
            <person name="Song Q."/>
            <person name="Yuan D."/>
            <person name="Jin S."/>
            <person name="Zhang L."/>
        </authorList>
    </citation>
    <scope>NUCLEOTIDE SEQUENCE [LARGE SCALE GENOMIC DNA]</scope>
    <source>
        <strain evidence="1">SQ_2022a</strain>
    </source>
</reference>
<organism evidence="1 2">
    <name type="scientific">Camellia lanceoleosa</name>
    <dbReference type="NCBI Taxonomy" id="1840588"/>
    <lineage>
        <taxon>Eukaryota</taxon>
        <taxon>Viridiplantae</taxon>
        <taxon>Streptophyta</taxon>
        <taxon>Embryophyta</taxon>
        <taxon>Tracheophyta</taxon>
        <taxon>Spermatophyta</taxon>
        <taxon>Magnoliopsida</taxon>
        <taxon>eudicotyledons</taxon>
        <taxon>Gunneridae</taxon>
        <taxon>Pentapetalae</taxon>
        <taxon>asterids</taxon>
        <taxon>Ericales</taxon>
        <taxon>Theaceae</taxon>
        <taxon>Camellia</taxon>
    </lineage>
</organism>
<gene>
    <name evidence="1" type="ORF">LOK49_LG03G03408</name>
</gene>
<dbReference type="EMBL" id="CM045763">
    <property type="protein sequence ID" value="KAI8024102.1"/>
    <property type="molecule type" value="Genomic_DNA"/>
</dbReference>
<proteinExistence type="predicted"/>